<evidence type="ECO:0000313" key="2">
    <source>
        <dbReference type="Proteomes" id="UP000309676"/>
    </source>
</evidence>
<sequence length="159" mass="18395">MSEGQWNKESWDTFKKWMQDSLSFGAPQDDFRWVTEYVDGILKEALAAPERQQEKVSGKAPRSSGVGKPLSYELFQTHRHIIVRFVVPERIKPRQLRVYAAVQRLRIEGLPNGAKQTVALPALVYSDTARALFKDGVLQVKLMKRPSNERFEEVFIRFE</sequence>
<proteinExistence type="predicted"/>
<reference evidence="1 2" key="1">
    <citation type="submission" date="2019-05" db="EMBL/GenBank/DDBJ databases">
        <authorList>
            <person name="Narsing Rao M.P."/>
            <person name="Li W.J."/>
        </authorList>
    </citation>
    <scope>NUCLEOTIDE SEQUENCE [LARGE SCALE GENOMIC DNA]</scope>
    <source>
        <strain evidence="1 2">SYSU_K30003</strain>
    </source>
</reference>
<dbReference type="AlphaFoldDB" id="A0A5R9GEP8"/>
<accession>A0A5R9GEP8</accession>
<name>A0A5R9GEP8_9BACL</name>
<dbReference type="CDD" id="cd00298">
    <property type="entry name" value="ACD_sHsps_p23-like"/>
    <property type="match status" value="1"/>
</dbReference>
<dbReference type="InterPro" id="IPR008978">
    <property type="entry name" value="HSP20-like_chaperone"/>
</dbReference>
<comment type="caution">
    <text evidence="1">The sequence shown here is derived from an EMBL/GenBank/DDBJ whole genome shotgun (WGS) entry which is preliminary data.</text>
</comment>
<dbReference type="OrthoDB" id="2678548at2"/>
<dbReference type="RefSeq" id="WP_138192937.1">
    <property type="nucleotide sequence ID" value="NZ_VCIW01000002.1"/>
</dbReference>
<evidence type="ECO:0000313" key="1">
    <source>
        <dbReference type="EMBL" id="TLS53619.1"/>
    </source>
</evidence>
<dbReference type="SUPFAM" id="SSF49764">
    <property type="entry name" value="HSP20-like chaperones"/>
    <property type="match status" value="1"/>
</dbReference>
<dbReference type="Proteomes" id="UP000309676">
    <property type="component" value="Unassembled WGS sequence"/>
</dbReference>
<evidence type="ECO:0008006" key="3">
    <source>
        <dbReference type="Google" id="ProtNLM"/>
    </source>
</evidence>
<keyword evidence="2" id="KW-1185">Reference proteome</keyword>
<organism evidence="1 2">
    <name type="scientific">Paenibacillus antri</name>
    <dbReference type="NCBI Taxonomy" id="2582848"/>
    <lineage>
        <taxon>Bacteria</taxon>
        <taxon>Bacillati</taxon>
        <taxon>Bacillota</taxon>
        <taxon>Bacilli</taxon>
        <taxon>Bacillales</taxon>
        <taxon>Paenibacillaceae</taxon>
        <taxon>Paenibacillus</taxon>
    </lineage>
</organism>
<dbReference type="EMBL" id="VCIW01000002">
    <property type="protein sequence ID" value="TLS53619.1"/>
    <property type="molecule type" value="Genomic_DNA"/>
</dbReference>
<protein>
    <recommendedName>
        <fullName evidence="3">Hsp20/alpha crystallin family protein</fullName>
    </recommendedName>
</protein>
<gene>
    <name evidence="1" type="ORF">FE782_04930</name>
</gene>